<dbReference type="AlphaFoldDB" id="A0A940ICF0"/>
<evidence type="ECO:0000256" key="12">
    <source>
        <dbReference type="RuleBase" id="RU363002"/>
    </source>
</evidence>
<feature type="chain" id="PRO_5038154047" description="FAD:protein FMN transferase" evidence="12">
    <location>
        <begin position="29"/>
        <end position="334"/>
    </location>
</feature>
<dbReference type="InterPro" id="IPR003374">
    <property type="entry name" value="ApbE-like_sf"/>
</dbReference>
<dbReference type="EC" id="2.7.1.180" evidence="1 10"/>
<evidence type="ECO:0000256" key="11">
    <source>
        <dbReference type="PIRSR" id="PIRSR006268-2"/>
    </source>
</evidence>
<dbReference type="PIRSF" id="PIRSF006268">
    <property type="entry name" value="ApbE"/>
    <property type="match status" value="1"/>
</dbReference>
<keyword evidence="12" id="KW-0472">Membrane</keyword>
<evidence type="ECO:0000313" key="13">
    <source>
        <dbReference type="EMBL" id="MBO8423401.1"/>
    </source>
</evidence>
<dbReference type="Proteomes" id="UP000727857">
    <property type="component" value="Unassembled WGS sequence"/>
</dbReference>
<reference evidence="13" key="2">
    <citation type="journal article" date="2021" name="PeerJ">
        <title>Extensive microbial diversity within the chicken gut microbiome revealed by metagenomics and culture.</title>
        <authorList>
            <person name="Gilroy R."/>
            <person name="Ravi A."/>
            <person name="Getino M."/>
            <person name="Pursley I."/>
            <person name="Horton D.L."/>
            <person name="Alikhan N.F."/>
            <person name="Baker D."/>
            <person name="Gharbi K."/>
            <person name="Hall N."/>
            <person name="Watson M."/>
            <person name="Adriaenssens E.M."/>
            <person name="Foster-Nyarko E."/>
            <person name="Jarju S."/>
            <person name="Secka A."/>
            <person name="Antonio M."/>
            <person name="Oren A."/>
            <person name="Chaudhuri R.R."/>
            <person name="La Ragione R."/>
            <person name="Hildebrand F."/>
            <person name="Pallen M.J."/>
        </authorList>
    </citation>
    <scope>NUCLEOTIDE SEQUENCE</scope>
    <source>
        <strain evidence="13">517</strain>
    </source>
</reference>
<feature type="binding site" evidence="11">
    <location>
        <position position="287"/>
    </location>
    <ligand>
        <name>Mg(2+)</name>
        <dbReference type="ChEBI" id="CHEBI:18420"/>
    </ligand>
</feature>
<feature type="binding site" evidence="11">
    <location>
        <position position="283"/>
    </location>
    <ligand>
        <name>Mg(2+)</name>
        <dbReference type="ChEBI" id="CHEBI:18420"/>
    </ligand>
</feature>
<keyword evidence="12" id="KW-0997">Cell inner membrane</keyword>
<dbReference type="PANTHER" id="PTHR30040:SF2">
    <property type="entry name" value="FAD:PROTEIN FMN TRANSFERASE"/>
    <property type="match status" value="1"/>
</dbReference>
<accession>A0A940ICF0</accession>
<evidence type="ECO:0000256" key="9">
    <source>
        <dbReference type="ARBA" id="ARBA00048540"/>
    </source>
</evidence>
<gene>
    <name evidence="13" type="ORF">IAB16_00045</name>
</gene>
<keyword evidence="4 10" id="KW-0808">Transferase</keyword>
<evidence type="ECO:0000256" key="4">
    <source>
        <dbReference type="ARBA" id="ARBA00022679"/>
    </source>
</evidence>
<comment type="catalytic activity">
    <reaction evidence="9 10 12">
        <text>L-threonyl-[protein] + FAD = FMN-L-threonyl-[protein] + AMP + H(+)</text>
        <dbReference type="Rhea" id="RHEA:36847"/>
        <dbReference type="Rhea" id="RHEA-COMP:11060"/>
        <dbReference type="Rhea" id="RHEA-COMP:11061"/>
        <dbReference type="ChEBI" id="CHEBI:15378"/>
        <dbReference type="ChEBI" id="CHEBI:30013"/>
        <dbReference type="ChEBI" id="CHEBI:57692"/>
        <dbReference type="ChEBI" id="CHEBI:74257"/>
        <dbReference type="ChEBI" id="CHEBI:456215"/>
        <dbReference type="EC" id="2.7.1.180"/>
    </reaction>
</comment>
<keyword evidence="3 10" id="KW-0285">Flavoprotein</keyword>
<evidence type="ECO:0000256" key="10">
    <source>
        <dbReference type="PIRNR" id="PIRNR006268"/>
    </source>
</evidence>
<comment type="function">
    <text evidence="12">Flavin transferase that catalyzes the transfer of the FMN moiety of FAD and its covalent binding to the hydroxyl group of a threonine residue in a target flavoprotein.</text>
</comment>
<sequence>MRKTIAAVILVAITALSLFTLTSCKGNAEGFVFGTYYSYDYEGYLSRSEIGKIEAVAADIDAALSVSYENSLVYALNASGAGGKITLNAYAEEVYLLSSEIYAACDGAFDPASFPLTELWKFSPDTFIGAAESVPSEEEIAAALALSDFSFFTYDAAEHTLTKSADGAKIDFGAVAKGYAADKVFEALIACDVKNAVVDIGGTIRSSDEIELYVADPRNRDYAARVMLDGKAVSTSGDYQRCYFIDGVRYHHIMDKTGHPAGLGDPNAPISVTVVGYSAAVCDALSTAVMVLGYEASVPLVTGYGCSALIITETGYYTIGEEVFEILTERQKLN</sequence>
<reference evidence="13" key="1">
    <citation type="submission" date="2020-10" db="EMBL/GenBank/DDBJ databases">
        <authorList>
            <person name="Gilroy R."/>
        </authorList>
    </citation>
    <scope>NUCLEOTIDE SEQUENCE</scope>
    <source>
        <strain evidence="13">517</strain>
    </source>
</reference>
<evidence type="ECO:0000256" key="8">
    <source>
        <dbReference type="ARBA" id="ARBA00031306"/>
    </source>
</evidence>
<keyword evidence="12" id="KW-1003">Cell membrane</keyword>
<dbReference type="GO" id="GO:0005886">
    <property type="term" value="C:plasma membrane"/>
    <property type="evidence" value="ECO:0007669"/>
    <property type="project" value="UniProtKB-SubCell"/>
</dbReference>
<keyword evidence="12" id="KW-0449">Lipoprotein</keyword>
<keyword evidence="7 10" id="KW-0460">Magnesium</keyword>
<feature type="signal peptide" evidence="12">
    <location>
        <begin position="1"/>
        <end position="28"/>
    </location>
</feature>
<dbReference type="GO" id="GO:0016740">
    <property type="term" value="F:transferase activity"/>
    <property type="evidence" value="ECO:0007669"/>
    <property type="project" value="UniProtKB-UniRule"/>
</dbReference>
<evidence type="ECO:0000256" key="7">
    <source>
        <dbReference type="ARBA" id="ARBA00022842"/>
    </source>
</evidence>
<feature type="binding site" evidence="11">
    <location>
        <position position="174"/>
    </location>
    <ligand>
        <name>Mg(2+)</name>
        <dbReference type="ChEBI" id="CHEBI:18420"/>
    </ligand>
</feature>
<protein>
    <recommendedName>
        <fullName evidence="2 10">FAD:protein FMN transferase</fullName>
        <ecNumber evidence="1 10">2.7.1.180</ecNumber>
    </recommendedName>
    <alternativeName>
        <fullName evidence="8 10">Flavin transferase</fullName>
    </alternativeName>
</protein>
<evidence type="ECO:0000256" key="2">
    <source>
        <dbReference type="ARBA" id="ARBA00016337"/>
    </source>
</evidence>
<comment type="caution">
    <text evidence="13">The sequence shown here is derived from an EMBL/GenBank/DDBJ whole genome shotgun (WGS) entry which is preliminary data.</text>
</comment>
<dbReference type="SUPFAM" id="SSF143631">
    <property type="entry name" value="ApbE-like"/>
    <property type="match status" value="1"/>
</dbReference>
<evidence type="ECO:0000256" key="3">
    <source>
        <dbReference type="ARBA" id="ARBA00022630"/>
    </source>
</evidence>
<dbReference type="GO" id="GO:0046872">
    <property type="term" value="F:metal ion binding"/>
    <property type="evidence" value="ECO:0007669"/>
    <property type="project" value="UniProtKB-UniRule"/>
</dbReference>
<dbReference type="PROSITE" id="PS51257">
    <property type="entry name" value="PROKAR_LIPOPROTEIN"/>
    <property type="match status" value="1"/>
</dbReference>
<evidence type="ECO:0000256" key="6">
    <source>
        <dbReference type="ARBA" id="ARBA00022827"/>
    </source>
</evidence>
<evidence type="ECO:0000313" key="14">
    <source>
        <dbReference type="Proteomes" id="UP000727857"/>
    </source>
</evidence>
<keyword evidence="12" id="KW-0732">Signal</keyword>
<name>A0A940ICF0_9FIRM</name>
<comment type="similarity">
    <text evidence="10 12">Belongs to the ApbE family.</text>
</comment>
<organism evidence="13 14">
    <name type="scientific">Candidatus Stercoripulliclostridium pullicola</name>
    <dbReference type="NCBI Taxonomy" id="2840953"/>
    <lineage>
        <taxon>Bacteria</taxon>
        <taxon>Bacillati</taxon>
        <taxon>Bacillota</taxon>
        <taxon>Clostridia</taxon>
        <taxon>Eubacteriales</taxon>
        <taxon>Candidatus Stercoripulliclostridium</taxon>
    </lineage>
</organism>
<dbReference type="InterPro" id="IPR024932">
    <property type="entry name" value="ApbE"/>
</dbReference>
<dbReference type="Pfam" id="PF02424">
    <property type="entry name" value="ApbE"/>
    <property type="match status" value="1"/>
</dbReference>
<dbReference type="EMBL" id="JADINF010000002">
    <property type="protein sequence ID" value="MBO8423401.1"/>
    <property type="molecule type" value="Genomic_DNA"/>
</dbReference>
<evidence type="ECO:0000256" key="5">
    <source>
        <dbReference type="ARBA" id="ARBA00022723"/>
    </source>
</evidence>
<keyword evidence="5 10" id="KW-0479">Metal-binding</keyword>
<proteinExistence type="inferred from homology"/>
<comment type="subcellular location">
    <subcellularLocation>
        <location evidence="12">Cell inner membrane</location>
        <topology evidence="12">Lipid-anchor</topology>
        <orientation evidence="12">Periplasmic side</orientation>
    </subcellularLocation>
</comment>
<dbReference type="PANTHER" id="PTHR30040">
    <property type="entry name" value="THIAMINE BIOSYNTHESIS LIPOPROTEIN APBE"/>
    <property type="match status" value="1"/>
</dbReference>
<dbReference type="Gene3D" id="3.10.520.10">
    <property type="entry name" value="ApbE-like domains"/>
    <property type="match status" value="1"/>
</dbReference>
<keyword evidence="6 10" id="KW-0274">FAD</keyword>
<evidence type="ECO:0000256" key="1">
    <source>
        <dbReference type="ARBA" id="ARBA00011955"/>
    </source>
</evidence>
<comment type="cofactor">
    <cofactor evidence="11">
        <name>Mg(2+)</name>
        <dbReference type="ChEBI" id="CHEBI:18420"/>
    </cofactor>
    <cofactor evidence="11">
        <name>Mn(2+)</name>
        <dbReference type="ChEBI" id="CHEBI:29035"/>
    </cofactor>
    <text evidence="11">Magnesium. Can also use manganese.</text>
</comment>